<evidence type="ECO:0000313" key="3">
    <source>
        <dbReference type="Proteomes" id="UP000218615"/>
    </source>
</evidence>
<dbReference type="Pfam" id="PF13412">
    <property type="entry name" value="HTH_24"/>
    <property type="match status" value="2"/>
</dbReference>
<keyword evidence="3" id="KW-1185">Reference proteome</keyword>
<feature type="transmembrane region" description="Helical" evidence="1">
    <location>
        <begin position="58"/>
        <end position="82"/>
    </location>
</feature>
<keyword evidence="1" id="KW-0472">Membrane</keyword>
<reference evidence="3" key="1">
    <citation type="submission" date="2017-06" db="EMBL/GenBank/DDBJ databases">
        <authorList>
            <person name="Cremers G."/>
        </authorList>
    </citation>
    <scope>NUCLEOTIDE SEQUENCE [LARGE SCALE GENOMIC DNA]</scope>
</reference>
<dbReference type="EMBL" id="FZMP01000030">
    <property type="protein sequence ID" value="SNQ59632.1"/>
    <property type="molecule type" value="Genomic_DNA"/>
</dbReference>
<keyword evidence="1" id="KW-0812">Transmembrane</keyword>
<protein>
    <recommendedName>
        <fullName evidence="4">HTH arsR-type domain-containing protein</fullName>
    </recommendedName>
</protein>
<proteinExistence type="predicted"/>
<dbReference type="InterPro" id="IPR011991">
    <property type="entry name" value="ArsR-like_HTH"/>
</dbReference>
<dbReference type="CDD" id="cd00090">
    <property type="entry name" value="HTH_ARSR"/>
    <property type="match status" value="1"/>
</dbReference>
<dbReference type="InterPro" id="IPR036390">
    <property type="entry name" value="WH_DNA-bd_sf"/>
</dbReference>
<dbReference type="Gene3D" id="1.10.10.10">
    <property type="entry name" value="Winged helix-like DNA-binding domain superfamily/Winged helix DNA-binding domain"/>
    <property type="match status" value="2"/>
</dbReference>
<evidence type="ECO:0000256" key="1">
    <source>
        <dbReference type="SAM" id="Phobius"/>
    </source>
</evidence>
<organism evidence="2 3">
    <name type="scientific">Candidatus Methanoperedens nitratireducens</name>
    <dbReference type="NCBI Taxonomy" id="1392998"/>
    <lineage>
        <taxon>Archaea</taxon>
        <taxon>Methanobacteriati</taxon>
        <taxon>Methanobacteriota</taxon>
        <taxon>Stenosarchaea group</taxon>
        <taxon>Methanomicrobia</taxon>
        <taxon>Methanosarcinales</taxon>
        <taxon>ANME-2 cluster</taxon>
        <taxon>Candidatus Methanoperedentaceae</taxon>
        <taxon>Candidatus Methanoperedens</taxon>
    </lineage>
</organism>
<evidence type="ECO:0008006" key="4">
    <source>
        <dbReference type="Google" id="ProtNLM"/>
    </source>
</evidence>
<dbReference type="AlphaFoldDB" id="A0A284VK69"/>
<dbReference type="PANTHER" id="PTHR36216">
    <property type="entry name" value="TRANSCRIPTIONAL REGULATOR, TRMB"/>
    <property type="match status" value="1"/>
</dbReference>
<dbReference type="OrthoDB" id="28610at2157"/>
<dbReference type="InterPro" id="IPR036388">
    <property type="entry name" value="WH-like_DNA-bd_sf"/>
</dbReference>
<dbReference type="RefSeq" id="WP_096203973.1">
    <property type="nucleotide sequence ID" value="NZ_FZMP01000030.1"/>
</dbReference>
<evidence type="ECO:0000313" key="2">
    <source>
        <dbReference type="EMBL" id="SNQ59632.1"/>
    </source>
</evidence>
<name>A0A284VK69_9EURY</name>
<accession>A0A284VK69</accession>
<gene>
    <name evidence="2" type="ORF">MNV_1250012</name>
</gene>
<dbReference type="SUPFAM" id="SSF46785">
    <property type="entry name" value="Winged helix' DNA-binding domain"/>
    <property type="match status" value="2"/>
</dbReference>
<sequence length="244" mass="27989">MRWIGYLLFFLFFFSIVTTHAEEGGYTVDFYPTQNGSIDTSGADATISFWELPLWVQIAYISGVILASLGLLKISPIVLARIKNLIENQSRQTILKYILNNPGCTVAELSDQQKMNRGSVKYHIYRLKLVDKIILKKIGKFTRLFQNSGTFNGNEQMIAAHLKNETCRMLLRAILDNPGITNQELTEKFHLAKSTIHWYIQQLSKDNIIVSKQEGKYRRYTVNADTKMILLRFMPPSQPIHAQV</sequence>
<keyword evidence="1" id="KW-1133">Transmembrane helix</keyword>
<dbReference type="Proteomes" id="UP000218615">
    <property type="component" value="Unassembled WGS sequence"/>
</dbReference>
<dbReference type="PANTHER" id="PTHR36216:SF1">
    <property type="entry name" value="HTH ARSR-TYPE DOMAIN-CONTAINING PROTEIN"/>
    <property type="match status" value="1"/>
</dbReference>